<dbReference type="Proteomes" id="UP000658514">
    <property type="component" value="Unassembled WGS sequence"/>
</dbReference>
<accession>A0ABR8AH10</accession>
<organism evidence="1 2">
    <name type="scientific">Calothrix parietina FACHB-288</name>
    <dbReference type="NCBI Taxonomy" id="2692896"/>
    <lineage>
        <taxon>Bacteria</taxon>
        <taxon>Bacillati</taxon>
        <taxon>Cyanobacteriota</taxon>
        <taxon>Cyanophyceae</taxon>
        <taxon>Nostocales</taxon>
        <taxon>Calotrichaceae</taxon>
        <taxon>Calothrix</taxon>
    </lineage>
</organism>
<keyword evidence="2" id="KW-1185">Reference proteome</keyword>
<dbReference type="RefSeq" id="WP_190546415.1">
    <property type="nucleotide sequence ID" value="NZ_CAWPNO010000077.1"/>
</dbReference>
<sequence length="48" mass="5525">MLNTNQFLPAYRPMSLGYIPKLLKLGQWSMVNGQWSMVNGQWSMVNGH</sequence>
<name>A0ABR8AH10_9CYAN</name>
<protein>
    <submittedName>
        <fullName evidence="1">Uncharacterized protein</fullName>
    </submittedName>
</protein>
<evidence type="ECO:0000313" key="1">
    <source>
        <dbReference type="EMBL" id="MBD2198593.1"/>
    </source>
</evidence>
<dbReference type="EMBL" id="JACJQH010000043">
    <property type="protein sequence ID" value="MBD2198593.1"/>
    <property type="molecule type" value="Genomic_DNA"/>
</dbReference>
<evidence type="ECO:0000313" key="2">
    <source>
        <dbReference type="Proteomes" id="UP000658514"/>
    </source>
</evidence>
<comment type="caution">
    <text evidence="1">The sequence shown here is derived from an EMBL/GenBank/DDBJ whole genome shotgun (WGS) entry which is preliminary data.</text>
</comment>
<proteinExistence type="predicted"/>
<gene>
    <name evidence="1" type="ORF">H6G24_24410</name>
</gene>
<reference evidence="1 2" key="1">
    <citation type="journal article" date="2020" name="ISME J.">
        <title>Comparative genomics reveals insights into cyanobacterial evolution and habitat adaptation.</title>
        <authorList>
            <person name="Chen M.Y."/>
            <person name="Teng W.K."/>
            <person name="Zhao L."/>
            <person name="Hu C.X."/>
            <person name="Zhou Y.K."/>
            <person name="Han B.P."/>
            <person name="Song L.R."/>
            <person name="Shu W.S."/>
        </authorList>
    </citation>
    <scope>NUCLEOTIDE SEQUENCE [LARGE SCALE GENOMIC DNA]</scope>
    <source>
        <strain evidence="1 2">FACHB-288</strain>
    </source>
</reference>